<dbReference type="EMBL" id="JBDYKN010000001">
    <property type="protein sequence ID" value="MEP7728205.1"/>
    <property type="molecule type" value="Genomic_DNA"/>
</dbReference>
<dbReference type="RefSeq" id="WP_348575940.1">
    <property type="nucleotide sequence ID" value="NZ_JBDYKN010000001.1"/>
</dbReference>
<dbReference type="HAMAP" id="MF_01385">
    <property type="entry name" value="UreF"/>
    <property type="match status" value="1"/>
</dbReference>
<evidence type="ECO:0000256" key="1">
    <source>
        <dbReference type="ARBA" id="ARBA00022988"/>
    </source>
</evidence>
<comment type="function">
    <text evidence="3">Required for maturation of urease via the functional incorporation of the urease nickel metallocenter.</text>
</comment>
<comment type="caution">
    <text evidence="4">The sequence shown here is derived from an EMBL/GenBank/DDBJ whole genome shotgun (WGS) entry which is preliminary data.</text>
</comment>
<dbReference type="InterPro" id="IPR002639">
    <property type="entry name" value="UreF"/>
</dbReference>
<keyword evidence="1 3" id="KW-0996">Nickel insertion</keyword>
<evidence type="ECO:0000256" key="2">
    <source>
        <dbReference type="ARBA" id="ARBA00023186"/>
    </source>
</evidence>
<reference evidence="4 5" key="1">
    <citation type="submission" date="2024-05" db="EMBL/GenBank/DDBJ databases">
        <authorList>
            <person name="Busch G.E."/>
            <person name="Sharma I."/>
        </authorList>
    </citation>
    <scope>NUCLEOTIDE SEQUENCE [LARGE SCALE GENOMIC DNA]</scope>
    <source>
        <strain evidence="4 5">23GB23</strain>
    </source>
</reference>
<accession>A0ABV0KVL9</accession>
<evidence type="ECO:0000256" key="3">
    <source>
        <dbReference type="HAMAP-Rule" id="MF_01385"/>
    </source>
</evidence>
<name>A0ABV0KVL9_9GAMM</name>
<keyword evidence="5" id="KW-1185">Reference proteome</keyword>
<dbReference type="Pfam" id="PF01730">
    <property type="entry name" value="UreF"/>
    <property type="match status" value="1"/>
</dbReference>
<dbReference type="Gene3D" id="1.10.4190.10">
    <property type="entry name" value="Urease accessory protein UreF"/>
    <property type="match status" value="1"/>
</dbReference>
<dbReference type="Proteomes" id="UP001471651">
    <property type="component" value="Unassembled WGS sequence"/>
</dbReference>
<proteinExistence type="inferred from homology"/>
<dbReference type="PANTHER" id="PTHR33620:SF1">
    <property type="entry name" value="UREASE ACCESSORY PROTEIN F"/>
    <property type="match status" value="1"/>
</dbReference>
<comment type="subcellular location">
    <subcellularLocation>
        <location evidence="3">Cytoplasm</location>
    </subcellularLocation>
</comment>
<keyword evidence="3" id="KW-0963">Cytoplasm</keyword>
<evidence type="ECO:0000313" key="4">
    <source>
        <dbReference type="EMBL" id="MEP7728205.1"/>
    </source>
</evidence>
<organism evidence="4 5">
    <name type="scientific">Marinomonas primoryensis</name>
    <dbReference type="NCBI Taxonomy" id="178399"/>
    <lineage>
        <taxon>Bacteria</taxon>
        <taxon>Pseudomonadati</taxon>
        <taxon>Pseudomonadota</taxon>
        <taxon>Gammaproteobacteria</taxon>
        <taxon>Oceanospirillales</taxon>
        <taxon>Oceanospirillaceae</taxon>
        <taxon>Marinomonas</taxon>
    </lineage>
</organism>
<comment type="subunit">
    <text evidence="3">UreD, UreF and UreG form a complex that acts as a GTP-hydrolysis-dependent molecular chaperone, activating the urease apoprotein by helping to assemble the nickel containing metallocenter of UreC. The UreE protein probably delivers the nickel.</text>
</comment>
<sequence length="230" mass="25356">MEAIVMAIVTTEASLLRLLQLSSVSLPVGGYAFSQGMEYAIDQGWVKNKADVLDWTGLQIQQSVARVDLPVLRLCMDAAQQENTARLLELNDLALACRETKELRLNDTAMGEALSRLMRSLEIDTPFERSEDISFVALFAIAAHHWQMGFDLAALGFTWSWLENQIAAATKLVPLGQTQAQELLGELQGDIHQAIALSLTIEEDRIGAGLPTIAIASAQHETQYSRLFRS</sequence>
<dbReference type="PIRSF" id="PIRSF009467">
    <property type="entry name" value="Ureas_acces_UreF"/>
    <property type="match status" value="1"/>
</dbReference>
<comment type="similarity">
    <text evidence="3">Belongs to the UreF family.</text>
</comment>
<gene>
    <name evidence="3" type="primary">ureF</name>
    <name evidence="4" type="ORF">ABKW32_02015</name>
</gene>
<evidence type="ECO:0000313" key="5">
    <source>
        <dbReference type="Proteomes" id="UP001471651"/>
    </source>
</evidence>
<dbReference type="PANTHER" id="PTHR33620">
    <property type="entry name" value="UREASE ACCESSORY PROTEIN F"/>
    <property type="match status" value="1"/>
</dbReference>
<keyword evidence="2 3" id="KW-0143">Chaperone</keyword>
<protein>
    <recommendedName>
        <fullName evidence="3">Urease accessory protein UreF</fullName>
    </recommendedName>
</protein>
<dbReference type="InterPro" id="IPR038277">
    <property type="entry name" value="UreF_sf"/>
</dbReference>